<reference evidence="2 3" key="1">
    <citation type="submission" date="2019-09" db="EMBL/GenBank/DDBJ databases">
        <title>Draft genome sequence of Psychrobacter nivimaris LAMA 639, in search for biotechnological relevant genes.</title>
        <authorList>
            <person name="Lima A.O.S."/>
            <person name="Staloch B.E.K."/>
            <person name="Freitas R.C."/>
            <person name="Niero H."/>
            <person name="Silva M.A.C."/>
        </authorList>
    </citation>
    <scope>NUCLEOTIDE SEQUENCE [LARGE SCALE GENOMIC DNA]</scope>
    <source>
        <strain evidence="2 3">LAMA 639</strain>
    </source>
</reference>
<keyword evidence="2" id="KW-0378">Hydrolase</keyword>
<organism evidence="2 3">
    <name type="scientific">Psychrobacter nivimaris</name>
    <dbReference type="NCBI Taxonomy" id="281738"/>
    <lineage>
        <taxon>Bacteria</taxon>
        <taxon>Pseudomonadati</taxon>
        <taxon>Pseudomonadota</taxon>
        <taxon>Gammaproteobacteria</taxon>
        <taxon>Moraxellales</taxon>
        <taxon>Moraxellaceae</taxon>
        <taxon>Psychrobacter</taxon>
    </lineage>
</organism>
<dbReference type="CDD" id="cd00085">
    <property type="entry name" value="HNHc"/>
    <property type="match status" value="1"/>
</dbReference>
<dbReference type="EC" id="3.1.21.-" evidence="2"/>
<dbReference type="GO" id="GO:0016787">
    <property type="term" value="F:hydrolase activity"/>
    <property type="evidence" value="ECO:0007669"/>
    <property type="project" value="UniProtKB-KW"/>
</dbReference>
<dbReference type="AlphaFoldDB" id="A0A6N7C3P1"/>
<keyword evidence="3" id="KW-1185">Reference proteome</keyword>
<evidence type="ECO:0000259" key="1">
    <source>
        <dbReference type="SMART" id="SM00507"/>
    </source>
</evidence>
<gene>
    <name evidence="2" type="ORF">FQV37_2312</name>
</gene>
<name>A0A6N7C3P1_9GAMM</name>
<sequence length="282" mass="31567">MFEIGKIYNRRADIHGRYKGQQYGGIATPAAHPYVFIFTGDAGGEYGYIDDFDPNGTFKYTGEGQEGDMKMTKGNLAIHDHQKNNKEILLFESTSRGFVRFLGYCNYVFHHIEERPDRNGELRVAIIFHLDMVNTKNIDTTQTLPSKVVKAPKAVYIIKPSKGKSLQQLREIALSSTPTHASTQEKIQSIQNRSTAIKLYAKKRANGLCEGCNETAPFETKSGPYLEVHHLTRLADGGADLPQNVIALCPTCHRKAHYSLGHLEFNNKLINKVAAIEAKLIE</sequence>
<dbReference type="RefSeq" id="WP_160021037.1">
    <property type="nucleotide sequence ID" value="NZ_VZIZ01000005.1"/>
</dbReference>
<dbReference type="InterPro" id="IPR003615">
    <property type="entry name" value="HNH_nuc"/>
</dbReference>
<dbReference type="GO" id="GO:0003676">
    <property type="term" value="F:nucleic acid binding"/>
    <property type="evidence" value="ECO:0007669"/>
    <property type="project" value="InterPro"/>
</dbReference>
<evidence type="ECO:0000313" key="2">
    <source>
        <dbReference type="EMBL" id="KAF0569903.1"/>
    </source>
</evidence>
<accession>A0A6N7C3P1</accession>
<dbReference type="InterPro" id="IPR002711">
    <property type="entry name" value="HNH"/>
</dbReference>
<dbReference type="GO" id="GO:0008270">
    <property type="term" value="F:zinc ion binding"/>
    <property type="evidence" value="ECO:0007669"/>
    <property type="project" value="InterPro"/>
</dbReference>
<evidence type="ECO:0000313" key="3">
    <source>
        <dbReference type="Proteomes" id="UP000471465"/>
    </source>
</evidence>
<dbReference type="SMART" id="SM00507">
    <property type="entry name" value="HNHc"/>
    <property type="match status" value="1"/>
</dbReference>
<dbReference type="Pfam" id="PF01844">
    <property type="entry name" value="HNH"/>
    <property type="match status" value="1"/>
</dbReference>
<dbReference type="GO" id="GO:0004519">
    <property type="term" value="F:endonuclease activity"/>
    <property type="evidence" value="ECO:0007669"/>
    <property type="project" value="InterPro"/>
</dbReference>
<comment type="caution">
    <text evidence="2">The sequence shown here is derived from an EMBL/GenBank/DDBJ whole genome shotgun (WGS) entry which is preliminary data.</text>
</comment>
<feature type="domain" description="HNH nuclease" evidence="1">
    <location>
        <begin position="196"/>
        <end position="254"/>
    </location>
</feature>
<dbReference type="Gene3D" id="1.10.30.50">
    <property type="match status" value="1"/>
</dbReference>
<dbReference type="EMBL" id="VZIZ01000005">
    <property type="protein sequence ID" value="KAF0569903.1"/>
    <property type="molecule type" value="Genomic_DNA"/>
</dbReference>
<dbReference type="InterPro" id="IPR058712">
    <property type="entry name" value="SRA_ScoMcrA"/>
</dbReference>
<dbReference type="Proteomes" id="UP000471465">
    <property type="component" value="Unassembled WGS sequence"/>
</dbReference>
<dbReference type="Pfam" id="PF26348">
    <property type="entry name" value="SRA_ScoMcrA"/>
    <property type="match status" value="1"/>
</dbReference>
<protein>
    <submittedName>
        <fullName evidence="2">5-methylcytosine-specific restriction enzyme A</fullName>
        <ecNumber evidence="2">3.1.21.-</ecNumber>
    </submittedName>
</protein>
<proteinExistence type="predicted"/>